<sequence length="241" mass="24766">MKATLMLTTLFGAAVASPVAIANVKVTEVQERDIEPRVLSILTNPIRVSASLSIPTSTPLPSQTAPTGDPTSLTMAMKNILLNAQNANAGMGGGLSLPNTDALSNNPVASIANGSITIDQLRTLINNIVTQVLAAIGLGQNLSPDLSTDQLKQVATIFDVIQQVLTALKSLPNLTSPNGVSGADVPLNLQPLLDAVSGILNNIAQLLTGATGGLLDGLPNFLSSLFGNNDMDNVLSSLPTV</sequence>
<name>A0AAD8VCX1_9PEZI</name>
<evidence type="ECO:0000256" key="1">
    <source>
        <dbReference type="SAM" id="SignalP"/>
    </source>
</evidence>
<accession>A0AAD8VCX1</accession>
<feature type="signal peptide" evidence="1">
    <location>
        <begin position="1"/>
        <end position="16"/>
    </location>
</feature>
<keyword evidence="1" id="KW-0732">Signal</keyword>
<dbReference type="RefSeq" id="XP_060421069.1">
    <property type="nucleotide sequence ID" value="XM_060559643.1"/>
</dbReference>
<organism evidence="2 3">
    <name type="scientific">Colletotrichum navitas</name>
    <dbReference type="NCBI Taxonomy" id="681940"/>
    <lineage>
        <taxon>Eukaryota</taxon>
        <taxon>Fungi</taxon>
        <taxon>Dikarya</taxon>
        <taxon>Ascomycota</taxon>
        <taxon>Pezizomycotina</taxon>
        <taxon>Sordariomycetes</taxon>
        <taxon>Hypocreomycetidae</taxon>
        <taxon>Glomerellales</taxon>
        <taxon>Glomerellaceae</taxon>
        <taxon>Colletotrichum</taxon>
        <taxon>Colletotrichum graminicola species complex</taxon>
    </lineage>
</organism>
<gene>
    <name evidence="2" type="ORF">LY79DRAFT_574852</name>
</gene>
<protein>
    <submittedName>
        <fullName evidence="2">Uncharacterized protein</fullName>
    </submittedName>
</protein>
<keyword evidence="3" id="KW-1185">Reference proteome</keyword>
<dbReference type="EMBL" id="JAHLJV010000001">
    <property type="protein sequence ID" value="KAK1600573.1"/>
    <property type="molecule type" value="Genomic_DNA"/>
</dbReference>
<dbReference type="Proteomes" id="UP001230504">
    <property type="component" value="Unassembled WGS sequence"/>
</dbReference>
<dbReference type="GeneID" id="85443883"/>
<comment type="caution">
    <text evidence="2">The sequence shown here is derived from an EMBL/GenBank/DDBJ whole genome shotgun (WGS) entry which is preliminary data.</text>
</comment>
<proteinExistence type="predicted"/>
<dbReference type="AlphaFoldDB" id="A0AAD8VCX1"/>
<evidence type="ECO:0000313" key="2">
    <source>
        <dbReference type="EMBL" id="KAK1600573.1"/>
    </source>
</evidence>
<feature type="chain" id="PRO_5042043959" evidence="1">
    <location>
        <begin position="17"/>
        <end position="241"/>
    </location>
</feature>
<evidence type="ECO:0000313" key="3">
    <source>
        <dbReference type="Proteomes" id="UP001230504"/>
    </source>
</evidence>
<reference evidence="2" key="1">
    <citation type="submission" date="2021-06" db="EMBL/GenBank/DDBJ databases">
        <title>Comparative genomics, transcriptomics and evolutionary studies reveal genomic signatures of adaptation to plant cell wall in hemibiotrophic fungi.</title>
        <authorList>
            <consortium name="DOE Joint Genome Institute"/>
            <person name="Baroncelli R."/>
            <person name="Diaz J.F."/>
            <person name="Benocci T."/>
            <person name="Peng M."/>
            <person name="Battaglia E."/>
            <person name="Haridas S."/>
            <person name="Andreopoulos W."/>
            <person name="Labutti K."/>
            <person name="Pangilinan J."/>
            <person name="Floch G.L."/>
            <person name="Makela M.R."/>
            <person name="Henrissat B."/>
            <person name="Grigoriev I.V."/>
            <person name="Crouch J.A."/>
            <person name="De Vries R.P."/>
            <person name="Sukno S.A."/>
            <person name="Thon M.R."/>
        </authorList>
    </citation>
    <scope>NUCLEOTIDE SEQUENCE</scope>
    <source>
        <strain evidence="2">CBS 125086</strain>
    </source>
</reference>